<dbReference type="EMBL" id="OX459123">
    <property type="protein sequence ID" value="CAI9110627.1"/>
    <property type="molecule type" value="Genomic_DNA"/>
</dbReference>
<dbReference type="InterPro" id="IPR002528">
    <property type="entry name" value="MATE_fam"/>
</dbReference>
<feature type="transmembrane region" description="Helical" evidence="2">
    <location>
        <begin position="136"/>
        <end position="161"/>
    </location>
</feature>
<evidence type="ECO:0000313" key="3">
    <source>
        <dbReference type="EMBL" id="CAI9110627.1"/>
    </source>
</evidence>
<proteinExistence type="inferred from homology"/>
<dbReference type="Pfam" id="PF01554">
    <property type="entry name" value="MatE"/>
    <property type="match status" value="1"/>
</dbReference>
<dbReference type="Proteomes" id="UP001161247">
    <property type="component" value="Chromosome 6"/>
</dbReference>
<keyword evidence="2" id="KW-1133">Transmembrane helix</keyword>
<keyword evidence="2" id="KW-0472">Membrane</keyword>
<evidence type="ECO:0000313" key="4">
    <source>
        <dbReference type="Proteomes" id="UP001161247"/>
    </source>
</evidence>
<comment type="similarity">
    <text evidence="1">Belongs to the multi antimicrobial extrusion (MATE) (TC 2.A.66.1) family.</text>
</comment>
<protein>
    <submittedName>
        <fullName evidence="3">OLC1v1010686C1</fullName>
    </submittedName>
</protein>
<organism evidence="3 4">
    <name type="scientific">Oldenlandia corymbosa var. corymbosa</name>
    <dbReference type="NCBI Taxonomy" id="529605"/>
    <lineage>
        <taxon>Eukaryota</taxon>
        <taxon>Viridiplantae</taxon>
        <taxon>Streptophyta</taxon>
        <taxon>Embryophyta</taxon>
        <taxon>Tracheophyta</taxon>
        <taxon>Spermatophyta</taxon>
        <taxon>Magnoliopsida</taxon>
        <taxon>eudicotyledons</taxon>
        <taxon>Gunneridae</taxon>
        <taxon>Pentapetalae</taxon>
        <taxon>asterids</taxon>
        <taxon>lamiids</taxon>
        <taxon>Gentianales</taxon>
        <taxon>Rubiaceae</taxon>
        <taxon>Rubioideae</taxon>
        <taxon>Spermacoceae</taxon>
        <taxon>Hedyotis-Oldenlandia complex</taxon>
        <taxon>Oldenlandia</taxon>
    </lineage>
</organism>
<dbReference type="PANTHER" id="PTHR11206">
    <property type="entry name" value="MULTIDRUG RESISTANCE PROTEIN"/>
    <property type="match status" value="1"/>
</dbReference>
<evidence type="ECO:0000256" key="2">
    <source>
        <dbReference type="SAM" id="Phobius"/>
    </source>
</evidence>
<dbReference type="GO" id="GO:0042910">
    <property type="term" value="F:xenobiotic transmembrane transporter activity"/>
    <property type="evidence" value="ECO:0007669"/>
    <property type="project" value="InterPro"/>
</dbReference>
<dbReference type="AlphaFoldDB" id="A0AAV1DTK9"/>
<feature type="transmembrane region" description="Helical" evidence="2">
    <location>
        <begin position="34"/>
        <end position="57"/>
    </location>
</feature>
<sequence>MTSIHFHIPLSFAVAVSTRVSNELGAGNPKAAKLAVSLVLMEAITEFVLASLTLFLFRSRLGHAFSDDKQVVHYIKKMPPLLCISIIMDGTQNGFLLSRGAGWQRLGAYVNLGVYYLVGIPVSLVLGFALRLRGRGLWGGLISGAVVQTIVFLTITALTNWQKKATEARKIIFEREEKSDS</sequence>
<keyword evidence="4" id="KW-1185">Reference proteome</keyword>
<gene>
    <name evidence="3" type="ORF">OLC1_LOCUS18231</name>
</gene>
<keyword evidence="2" id="KW-0812">Transmembrane</keyword>
<name>A0AAV1DTK9_OLDCO</name>
<evidence type="ECO:0000256" key="1">
    <source>
        <dbReference type="ARBA" id="ARBA00010199"/>
    </source>
</evidence>
<accession>A0AAV1DTK9</accession>
<reference evidence="3" key="1">
    <citation type="submission" date="2023-03" db="EMBL/GenBank/DDBJ databases">
        <authorList>
            <person name="Julca I."/>
        </authorList>
    </citation>
    <scope>NUCLEOTIDE SEQUENCE</scope>
</reference>
<dbReference type="GO" id="GO:0016020">
    <property type="term" value="C:membrane"/>
    <property type="evidence" value="ECO:0007669"/>
    <property type="project" value="InterPro"/>
</dbReference>
<feature type="transmembrane region" description="Helical" evidence="2">
    <location>
        <begin position="106"/>
        <end position="130"/>
    </location>
</feature>
<dbReference type="GO" id="GO:0015297">
    <property type="term" value="F:antiporter activity"/>
    <property type="evidence" value="ECO:0007669"/>
    <property type="project" value="InterPro"/>
</dbReference>